<comment type="caution">
    <text evidence="2">The sequence shown here is derived from an EMBL/GenBank/DDBJ whole genome shotgun (WGS) entry which is preliminary data.</text>
</comment>
<evidence type="ECO:0000313" key="3">
    <source>
        <dbReference type="Proteomes" id="UP001075354"/>
    </source>
</evidence>
<dbReference type="Proteomes" id="UP001075354">
    <property type="component" value="Chromosome 14"/>
</dbReference>
<reference evidence="2" key="1">
    <citation type="submission" date="2022-12" db="EMBL/GenBank/DDBJ databases">
        <title>Chromosome-level genome assembly of the bean flower thrips Megalurothrips usitatus.</title>
        <authorList>
            <person name="Ma L."/>
            <person name="Liu Q."/>
            <person name="Li H."/>
            <person name="Cai W."/>
        </authorList>
    </citation>
    <scope>NUCLEOTIDE SEQUENCE</scope>
    <source>
        <strain evidence="2">Cailab_2022a</strain>
    </source>
</reference>
<proteinExistence type="predicted"/>
<evidence type="ECO:0000256" key="1">
    <source>
        <dbReference type="SAM" id="MobiDB-lite"/>
    </source>
</evidence>
<gene>
    <name evidence="2" type="ORF">ONE63_003531</name>
</gene>
<evidence type="ECO:0000313" key="2">
    <source>
        <dbReference type="EMBL" id="KAJ1520396.1"/>
    </source>
</evidence>
<feature type="compositionally biased region" description="Acidic residues" evidence="1">
    <location>
        <begin position="319"/>
        <end position="328"/>
    </location>
</feature>
<name>A0AAV7X784_9NEOP</name>
<feature type="region of interest" description="Disordered" evidence="1">
    <location>
        <begin position="312"/>
        <end position="381"/>
    </location>
</feature>
<dbReference type="EMBL" id="JAPTSV010000014">
    <property type="protein sequence ID" value="KAJ1520396.1"/>
    <property type="molecule type" value="Genomic_DNA"/>
</dbReference>
<organism evidence="2 3">
    <name type="scientific">Megalurothrips usitatus</name>
    <name type="common">bean blossom thrips</name>
    <dbReference type="NCBI Taxonomy" id="439358"/>
    <lineage>
        <taxon>Eukaryota</taxon>
        <taxon>Metazoa</taxon>
        <taxon>Ecdysozoa</taxon>
        <taxon>Arthropoda</taxon>
        <taxon>Hexapoda</taxon>
        <taxon>Insecta</taxon>
        <taxon>Pterygota</taxon>
        <taxon>Neoptera</taxon>
        <taxon>Paraneoptera</taxon>
        <taxon>Thysanoptera</taxon>
        <taxon>Terebrantia</taxon>
        <taxon>Thripoidea</taxon>
        <taxon>Thripidae</taxon>
        <taxon>Megalurothrips</taxon>
    </lineage>
</organism>
<dbReference type="AlphaFoldDB" id="A0AAV7X784"/>
<sequence length="727" mass="80976">MLRNAQFRPVLCDSRRILDFVPAGKEGAESLKHSAKKCKDHSFTWSKKEAEEWYSKEVARRDAAKSAAEQYTQLFCNKKIIPCATCQGVFTYRKSDVEAAKKIHAHSGQDQHHISFTRYWPMDALWAARAETPDEFKCPWCLKSTELKPGHEAKQIKFHVTGACSWPNIFLGHNSAPPARGRLPEDEVEPLKSALVHFLVQTGVSDYMMEPTCRTHRLHREFQKIQAQAEDLKLTYTPFKPYNDAQLATARELAVRFPEVNYKDPEGPLSPAIHPSESDELWSAPITTPKAPSTNTRPLFICRRPQVDIPLSNRFEPLSDTDAEADDTDAGKNRPNARSNRPKRKRDSASPPQGSNKKKPAKEKPKEPPPPPPPRKDPLEKASTPIILQGTYGREQQGYIMDLCDRLQTKPKIKVELASILLSSYSSHPPTALREHKYGRSPSSSGAIDSLTCHYKPRDKHGGDAGPTLLTETHLWFALGSLIKANIADPKSSYPRYQIVRLEDLREDTLENFLDVLRFVVVSQSAISCAPSSTRAQLLADLQADLRLKQSSAPFPHILLALTRDDSSPGASNINIKSILNRMTELYQDAPPQTDFSEILSDLIQTYQSPDYRRDKSPSAKSIRELHRCSMEILENFQNFTDTHDRSENNASAAADAADAAAAAAAASSPPPVPSSGTSLSYRPLTPPPLRPATPVTGLDGYLQDVAAALPETFDAVEKEENRLKLD</sequence>
<feature type="region of interest" description="Disordered" evidence="1">
    <location>
        <begin position="266"/>
        <end position="299"/>
    </location>
</feature>
<accession>A0AAV7X784</accession>
<feature type="region of interest" description="Disordered" evidence="1">
    <location>
        <begin position="663"/>
        <end position="698"/>
    </location>
</feature>
<keyword evidence="3" id="KW-1185">Reference proteome</keyword>
<protein>
    <submittedName>
        <fullName evidence="2">Uncharacterized protein</fullName>
    </submittedName>
</protein>